<name>A0A918IGX2_9ACTN</name>
<dbReference type="EMBL" id="BMTD01000013">
    <property type="protein sequence ID" value="GGV09180.1"/>
    <property type="molecule type" value="Genomic_DNA"/>
</dbReference>
<dbReference type="InterPro" id="IPR012349">
    <property type="entry name" value="Split_barrel_FMN-bd"/>
</dbReference>
<dbReference type="PANTHER" id="PTHR35176:SF4">
    <property type="entry name" value="PYRIDOXAMINE 5'-PHOSPHATE OXIDASE-RELATED FMN-BINDING"/>
    <property type="match status" value="1"/>
</dbReference>
<evidence type="ECO:0000313" key="3">
    <source>
        <dbReference type="EMBL" id="GGV09180.1"/>
    </source>
</evidence>
<comment type="caution">
    <text evidence="3">The sequence shown here is derived from an EMBL/GenBank/DDBJ whole genome shotgun (WGS) entry which is preliminary data.</text>
</comment>
<accession>A0A918IGX2</accession>
<sequence>MQTMEIIPRTTAERRRDTLRRLSSERDIWVSTAHPDHGPHQVPLWFLWDGQAAWMCTSADSATARNALKEPRVRLALPDAFDVVLLQGEAKCCPAREVAKDAADAFAGKFGWDPRREKAPFLYLRVAPRTVRAWRGVPELRGRVVMRAGTWLG</sequence>
<gene>
    <name evidence="3" type="ORF">GCM10010260_54290</name>
</gene>
<dbReference type="Gene3D" id="2.30.110.10">
    <property type="entry name" value="Electron Transport, Fmn-binding Protein, Chain A"/>
    <property type="match status" value="1"/>
</dbReference>
<evidence type="ECO:0000313" key="4">
    <source>
        <dbReference type="Proteomes" id="UP000618795"/>
    </source>
</evidence>
<dbReference type="GO" id="GO:0005829">
    <property type="term" value="C:cytosol"/>
    <property type="evidence" value="ECO:0007669"/>
    <property type="project" value="TreeGrafter"/>
</dbReference>
<dbReference type="PANTHER" id="PTHR35176">
    <property type="entry name" value="HEME OXYGENASE HI_0854-RELATED"/>
    <property type="match status" value="1"/>
</dbReference>
<dbReference type="InterPro" id="IPR052019">
    <property type="entry name" value="F420H2_bilvrd_red/Heme_oxyg"/>
</dbReference>
<dbReference type="Proteomes" id="UP000618795">
    <property type="component" value="Unassembled WGS sequence"/>
</dbReference>
<evidence type="ECO:0000256" key="1">
    <source>
        <dbReference type="ARBA" id="ARBA00023002"/>
    </source>
</evidence>
<dbReference type="AlphaFoldDB" id="A0A918IGX2"/>
<keyword evidence="1" id="KW-0560">Oxidoreductase</keyword>
<dbReference type="SUPFAM" id="SSF50475">
    <property type="entry name" value="FMN-binding split barrel"/>
    <property type="match status" value="1"/>
</dbReference>
<protein>
    <recommendedName>
        <fullName evidence="2">Pyridoxamine 5'-phosphate oxidase N-terminal domain-containing protein</fullName>
    </recommendedName>
</protein>
<reference evidence="3" key="1">
    <citation type="journal article" date="2014" name="Int. J. Syst. Evol. Microbiol.">
        <title>Complete genome sequence of Corynebacterium casei LMG S-19264T (=DSM 44701T), isolated from a smear-ripened cheese.</title>
        <authorList>
            <consortium name="US DOE Joint Genome Institute (JGI-PGF)"/>
            <person name="Walter F."/>
            <person name="Albersmeier A."/>
            <person name="Kalinowski J."/>
            <person name="Ruckert C."/>
        </authorList>
    </citation>
    <scope>NUCLEOTIDE SEQUENCE</scope>
    <source>
        <strain evidence="3">JCM 4369</strain>
    </source>
</reference>
<feature type="domain" description="Pyridoxamine 5'-phosphate oxidase N-terminal" evidence="2">
    <location>
        <begin position="23"/>
        <end position="134"/>
    </location>
</feature>
<keyword evidence="4" id="KW-1185">Reference proteome</keyword>
<dbReference type="InterPro" id="IPR011576">
    <property type="entry name" value="Pyridox_Oxase_N"/>
</dbReference>
<dbReference type="GO" id="GO:0070967">
    <property type="term" value="F:coenzyme F420 binding"/>
    <property type="evidence" value="ECO:0007669"/>
    <property type="project" value="TreeGrafter"/>
</dbReference>
<dbReference type="Pfam" id="PF01243">
    <property type="entry name" value="PNPOx_N"/>
    <property type="match status" value="1"/>
</dbReference>
<proteinExistence type="predicted"/>
<organism evidence="3 4">
    <name type="scientific">Streptomyces filipinensis</name>
    <dbReference type="NCBI Taxonomy" id="66887"/>
    <lineage>
        <taxon>Bacteria</taxon>
        <taxon>Bacillati</taxon>
        <taxon>Actinomycetota</taxon>
        <taxon>Actinomycetes</taxon>
        <taxon>Kitasatosporales</taxon>
        <taxon>Streptomycetaceae</taxon>
        <taxon>Streptomyces</taxon>
    </lineage>
</organism>
<dbReference type="GO" id="GO:0016627">
    <property type="term" value="F:oxidoreductase activity, acting on the CH-CH group of donors"/>
    <property type="evidence" value="ECO:0007669"/>
    <property type="project" value="TreeGrafter"/>
</dbReference>
<reference evidence="3" key="2">
    <citation type="submission" date="2020-09" db="EMBL/GenBank/DDBJ databases">
        <authorList>
            <person name="Sun Q."/>
            <person name="Ohkuma M."/>
        </authorList>
    </citation>
    <scope>NUCLEOTIDE SEQUENCE</scope>
    <source>
        <strain evidence="3">JCM 4369</strain>
    </source>
</reference>
<dbReference type="RefSeq" id="WP_191876133.1">
    <property type="nucleotide sequence ID" value="NZ_BMTD01000013.1"/>
</dbReference>
<evidence type="ECO:0000259" key="2">
    <source>
        <dbReference type="Pfam" id="PF01243"/>
    </source>
</evidence>